<feature type="compositionally biased region" description="Gly residues" evidence="1">
    <location>
        <begin position="147"/>
        <end position="157"/>
    </location>
</feature>
<name>A0A917F8V3_9PROT</name>
<organism evidence="2 3">
    <name type="scientific">Terasakiella brassicae</name>
    <dbReference type="NCBI Taxonomy" id="1634917"/>
    <lineage>
        <taxon>Bacteria</taxon>
        <taxon>Pseudomonadati</taxon>
        <taxon>Pseudomonadota</taxon>
        <taxon>Alphaproteobacteria</taxon>
        <taxon>Rhodospirillales</taxon>
        <taxon>Terasakiellaceae</taxon>
        <taxon>Terasakiella</taxon>
    </lineage>
</organism>
<evidence type="ECO:0000256" key="1">
    <source>
        <dbReference type="SAM" id="MobiDB-lite"/>
    </source>
</evidence>
<feature type="compositionally biased region" description="Polar residues" evidence="1">
    <location>
        <begin position="70"/>
        <end position="114"/>
    </location>
</feature>
<dbReference type="EMBL" id="BMHV01000006">
    <property type="protein sequence ID" value="GGF58589.1"/>
    <property type="molecule type" value="Genomic_DNA"/>
</dbReference>
<feature type="region of interest" description="Disordered" evidence="1">
    <location>
        <begin position="55"/>
        <end position="169"/>
    </location>
</feature>
<proteinExistence type="predicted"/>
<evidence type="ECO:0000313" key="3">
    <source>
        <dbReference type="Proteomes" id="UP000632498"/>
    </source>
</evidence>
<gene>
    <name evidence="2" type="ORF">GCM10011332_10180</name>
</gene>
<protein>
    <submittedName>
        <fullName evidence="2">Uncharacterized protein</fullName>
    </submittedName>
</protein>
<comment type="caution">
    <text evidence="2">The sequence shown here is derived from an EMBL/GenBank/DDBJ whole genome shotgun (WGS) entry which is preliminary data.</text>
</comment>
<sequence length="286" mass="31355">MIILKQEQEVMSDTIFNAQDWVYVPDAMGRLGQGYYKNRKNASQTITVTEFERRRSQPVQVISKKEEQNINKNTPISAPAQTSRLQTTGATDSQLTPWSNPISGEQTISDTGGPQTAKADTQTDNKTQKQATQKKKEPPKANHEGGDGGNAGGGVGSASGSEADGDGGEGGAKVICTEMGTQGLMSSFDQKACLVFAHKYLPPSFMEGYHFWAVPYVRLMRCSKWATALIIPFVHHRTKEVKFRLGLSKKGSWRGKLICAVHDPLCCLLGKIVKPADYRSLYPLKT</sequence>
<dbReference type="Proteomes" id="UP000632498">
    <property type="component" value="Unassembled WGS sequence"/>
</dbReference>
<keyword evidence="3" id="KW-1185">Reference proteome</keyword>
<dbReference type="AlphaFoldDB" id="A0A917F8V3"/>
<feature type="compositionally biased region" description="Basic and acidic residues" evidence="1">
    <location>
        <begin position="134"/>
        <end position="146"/>
    </location>
</feature>
<reference evidence="2" key="1">
    <citation type="journal article" date="2014" name="Int. J. Syst. Evol. Microbiol.">
        <title>Complete genome sequence of Corynebacterium casei LMG S-19264T (=DSM 44701T), isolated from a smear-ripened cheese.</title>
        <authorList>
            <consortium name="US DOE Joint Genome Institute (JGI-PGF)"/>
            <person name="Walter F."/>
            <person name="Albersmeier A."/>
            <person name="Kalinowski J."/>
            <person name="Ruckert C."/>
        </authorList>
    </citation>
    <scope>NUCLEOTIDE SEQUENCE</scope>
    <source>
        <strain evidence="2">CGMCC 1.15254</strain>
    </source>
</reference>
<reference evidence="2" key="2">
    <citation type="submission" date="2020-09" db="EMBL/GenBank/DDBJ databases">
        <authorList>
            <person name="Sun Q."/>
            <person name="Zhou Y."/>
        </authorList>
    </citation>
    <scope>NUCLEOTIDE SEQUENCE</scope>
    <source>
        <strain evidence="2">CGMCC 1.15254</strain>
    </source>
</reference>
<accession>A0A917F8V3</accession>
<evidence type="ECO:0000313" key="2">
    <source>
        <dbReference type="EMBL" id="GGF58589.1"/>
    </source>
</evidence>